<sequence length="123" mass="13897">MEIILREISKQLNELTKEFYERVLPPADIYEQGNTLLVILDMPGFEKSDISIRLSSDGLLRVEGKRNVEQGGIKHLAQRPSRIYREIKLPVKVPKDAEVAGKYENGVLTLKIPIEGAAKVKIE</sequence>
<evidence type="ECO:0000313" key="5">
    <source>
        <dbReference type="Proteomes" id="UP000007812"/>
    </source>
</evidence>
<dbReference type="EMBL" id="CP002656">
    <property type="protein sequence ID" value="AEB95056.1"/>
    <property type="molecule type" value="Genomic_DNA"/>
</dbReference>
<dbReference type="GeneID" id="10493142"/>
<dbReference type="InterPro" id="IPR008978">
    <property type="entry name" value="HSP20-like_chaperone"/>
</dbReference>
<dbReference type="InterPro" id="IPR002068">
    <property type="entry name" value="A-crystallin/Hsp20_dom"/>
</dbReference>
<keyword evidence="5" id="KW-1185">Reference proteome</keyword>
<comment type="similarity">
    <text evidence="1 2">Belongs to the small heat shock protein (HSP20) family.</text>
</comment>
<dbReference type="AlphaFoldDB" id="F4G2K8"/>
<evidence type="ECO:0000256" key="1">
    <source>
        <dbReference type="PROSITE-ProRule" id="PRU00285"/>
    </source>
</evidence>
<evidence type="ECO:0000259" key="3">
    <source>
        <dbReference type="PROSITE" id="PS01031"/>
    </source>
</evidence>
<evidence type="ECO:0000313" key="4">
    <source>
        <dbReference type="EMBL" id="AEB95056.1"/>
    </source>
</evidence>
<dbReference type="PATRIC" id="fig|1006006.8.peg.946"/>
<dbReference type="KEGG" id="mcn:Mcup_0951"/>
<dbReference type="OrthoDB" id="198277at2157"/>
<dbReference type="CDD" id="cd06464">
    <property type="entry name" value="ACD_sHsps-like"/>
    <property type="match status" value="1"/>
</dbReference>
<feature type="domain" description="SHSP" evidence="3">
    <location>
        <begin position="18"/>
        <end position="123"/>
    </location>
</feature>
<dbReference type="NCBIfam" id="NF041799">
    <property type="entry name" value="Hsp14"/>
    <property type="match status" value="1"/>
</dbReference>
<dbReference type="Gene3D" id="2.60.40.790">
    <property type="match status" value="1"/>
</dbReference>
<protein>
    <submittedName>
        <fullName evidence="4">Heat shock protein Hsp20</fullName>
    </submittedName>
</protein>
<gene>
    <name evidence="4" type="ordered locus">Mcup_0951</name>
</gene>
<organism evidence="4 5">
    <name type="scientific">Metallosphaera cuprina (strain Ar-4)</name>
    <dbReference type="NCBI Taxonomy" id="1006006"/>
    <lineage>
        <taxon>Archaea</taxon>
        <taxon>Thermoproteota</taxon>
        <taxon>Thermoprotei</taxon>
        <taxon>Sulfolobales</taxon>
        <taxon>Sulfolobaceae</taxon>
        <taxon>Metallosphaera</taxon>
    </lineage>
</organism>
<name>F4G2K8_METCR</name>
<dbReference type="InterPro" id="IPR031107">
    <property type="entry name" value="Small_HSP"/>
</dbReference>
<dbReference type="PANTHER" id="PTHR11527">
    <property type="entry name" value="HEAT-SHOCK PROTEIN 20 FAMILY MEMBER"/>
    <property type="match status" value="1"/>
</dbReference>
<dbReference type="Proteomes" id="UP000007812">
    <property type="component" value="Chromosome"/>
</dbReference>
<reference evidence="4 5" key="1">
    <citation type="journal article" date="2011" name="J. Bacteriol.">
        <title>Complete genome sequence of Metallosphaera cuprina, a metal sulfide-oxidizing archaeon from a hot spring.</title>
        <authorList>
            <person name="Liu L.J."/>
            <person name="You X.Y."/>
            <person name="Zheng H."/>
            <person name="Wang S."/>
            <person name="Jiang C.Y."/>
            <person name="Liu S.J."/>
        </authorList>
    </citation>
    <scope>NUCLEOTIDE SEQUENCE [LARGE SCALE GENOMIC DNA]</scope>
    <source>
        <strain evidence="4 5">Ar-4</strain>
    </source>
</reference>
<dbReference type="STRING" id="1006006.Mcup_0951"/>
<dbReference type="eggNOG" id="arCOG01832">
    <property type="taxonomic scope" value="Archaea"/>
</dbReference>
<dbReference type="Pfam" id="PF00011">
    <property type="entry name" value="HSP20"/>
    <property type="match status" value="1"/>
</dbReference>
<keyword evidence="4" id="KW-0346">Stress response</keyword>
<accession>F4G2K8</accession>
<dbReference type="RefSeq" id="WP_013737554.1">
    <property type="nucleotide sequence ID" value="NC_015435.1"/>
</dbReference>
<proteinExistence type="inferred from homology"/>
<dbReference type="HOGENOM" id="CLU_046737_9_5_2"/>
<evidence type="ECO:0000256" key="2">
    <source>
        <dbReference type="RuleBase" id="RU003616"/>
    </source>
</evidence>
<dbReference type="SUPFAM" id="SSF49764">
    <property type="entry name" value="HSP20-like chaperones"/>
    <property type="match status" value="1"/>
</dbReference>
<dbReference type="PROSITE" id="PS01031">
    <property type="entry name" value="SHSP"/>
    <property type="match status" value="1"/>
</dbReference>